<organism evidence="1 2">
    <name type="scientific">Jeotgalibacillus marinus</name>
    <dbReference type="NCBI Taxonomy" id="86667"/>
    <lineage>
        <taxon>Bacteria</taxon>
        <taxon>Bacillati</taxon>
        <taxon>Bacillota</taxon>
        <taxon>Bacilli</taxon>
        <taxon>Bacillales</taxon>
        <taxon>Caryophanaceae</taxon>
        <taxon>Jeotgalibacillus</taxon>
    </lineage>
</organism>
<protein>
    <submittedName>
        <fullName evidence="1">Uncharacterized protein</fullName>
    </submittedName>
</protein>
<gene>
    <name evidence="1" type="ORF">AB1471_17010</name>
</gene>
<sequence length="64" mass="7278">MKWFKSTHPLALHSKSSASAAIAYLSDKIYYINILFDGQAFFKYFQVRVEGLEPPRLAALDPKS</sequence>
<feature type="non-terminal residue" evidence="1">
    <location>
        <position position="64"/>
    </location>
</feature>
<dbReference type="EMBL" id="JBFMIA010000073">
    <property type="protein sequence ID" value="MEW9503449.1"/>
    <property type="molecule type" value="Genomic_DNA"/>
</dbReference>
<name>A0ABV3Q986_9BACL</name>
<keyword evidence="2" id="KW-1185">Reference proteome</keyword>
<comment type="caution">
    <text evidence="1">The sequence shown here is derived from an EMBL/GenBank/DDBJ whole genome shotgun (WGS) entry which is preliminary data.</text>
</comment>
<reference evidence="1 2" key="1">
    <citation type="journal article" date="1979" name="Int. J. Syst. Evol. Microbiol.">
        <title>Bacillus globisporus subsp. marinus subsp. nov.</title>
        <authorList>
            <person name="Liu H."/>
        </authorList>
    </citation>
    <scope>NUCLEOTIDE SEQUENCE [LARGE SCALE GENOMIC DNA]</scope>
    <source>
        <strain evidence="1 2">DSM 1297</strain>
    </source>
</reference>
<evidence type="ECO:0000313" key="1">
    <source>
        <dbReference type="EMBL" id="MEW9503449.1"/>
    </source>
</evidence>
<evidence type="ECO:0000313" key="2">
    <source>
        <dbReference type="Proteomes" id="UP001556040"/>
    </source>
</evidence>
<accession>A0ABV3Q986</accession>
<proteinExistence type="predicted"/>
<dbReference type="Proteomes" id="UP001556040">
    <property type="component" value="Unassembled WGS sequence"/>
</dbReference>
<dbReference type="RefSeq" id="WP_367780930.1">
    <property type="nucleotide sequence ID" value="NZ_JBFMIA010000073.1"/>
</dbReference>